<evidence type="ECO:0000256" key="6">
    <source>
        <dbReference type="ARBA" id="ARBA00022989"/>
    </source>
</evidence>
<feature type="transmembrane region" description="Helical" evidence="9">
    <location>
        <begin position="549"/>
        <end position="567"/>
    </location>
</feature>
<feature type="transmembrane region" description="Helical" evidence="9">
    <location>
        <begin position="786"/>
        <end position="807"/>
    </location>
</feature>
<protein>
    <recommendedName>
        <fullName evidence="9">V-type proton ATPase subunit a</fullName>
    </recommendedName>
</protein>
<dbReference type="EMBL" id="LN890962">
    <property type="protein sequence ID" value="CUS14029.1"/>
    <property type="molecule type" value="Genomic_DNA"/>
</dbReference>
<keyword evidence="11" id="KW-1185">Reference proteome</keyword>
<evidence type="ECO:0000256" key="5">
    <source>
        <dbReference type="ARBA" id="ARBA00022781"/>
    </source>
</evidence>
<evidence type="ECO:0000256" key="9">
    <source>
        <dbReference type="RuleBase" id="RU361189"/>
    </source>
</evidence>
<organism evidence="10 11">
    <name type="scientific">Tuber aestivum</name>
    <name type="common">summer truffle</name>
    <dbReference type="NCBI Taxonomy" id="59557"/>
    <lineage>
        <taxon>Eukaryota</taxon>
        <taxon>Fungi</taxon>
        <taxon>Dikarya</taxon>
        <taxon>Ascomycota</taxon>
        <taxon>Pezizomycotina</taxon>
        <taxon>Pezizomycetes</taxon>
        <taxon>Pezizales</taxon>
        <taxon>Tuberaceae</taxon>
        <taxon>Tuber</taxon>
    </lineage>
</organism>
<keyword evidence="3 9" id="KW-0813">Transport</keyword>
<dbReference type="PANTHER" id="PTHR11629:SF63">
    <property type="entry name" value="V-TYPE PROTON ATPASE SUBUNIT A"/>
    <property type="match status" value="1"/>
</dbReference>
<dbReference type="GO" id="GO:0000329">
    <property type="term" value="C:fungal-type vacuole membrane"/>
    <property type="evidence" value="ECO:0007669"/>
    <property type="project" value="TreeGrafter"/>
</dbReference>
<dbReference type="GO" id="GO:0051117">
    <property type="term" value="F:ATPase binding"/>
    <property type="evidence" value="ECO:0007669"/>
    <property type="project" value="TreeGrafter"/>
</dbReference>
<evidence type="ECO:0000256" key="8">
    <source>
        <dbReference type="ARBA" id="ARBA00023136"/>
    </source>
</evidence>
<evidence type="ECO:0000313" key="10">
    <source>
        <dbReference type="EMBL" id="CUS14029.1"/>
    </source>
</evidence>
<dbReference type="AlphaFoldDB" id="A0A292Q2L7"/>
<dbReference type="InterPro" id="IPR026028">
    <property type="entry name" value="V-type_ATPase_116kDa_su_euka"/>
</dbReference>
<dbReference type="GO" id="GO:0000220">
    <property type="term" value="C:vacuolar proton-transporting V-type ATPase, V0 domain"/>
    <property type="evidence" value="ECO:0007669"/>
    <property type="project" value="InterPro"/>
</dbReference>
<dbReference type="GO" id="GO:0046961">
    <property type="term" value="F:proton-transporting ATPase activity, rotational mechanism"/>
    <property type="evidence" value="ECO:0007669"/>
    <property type="project" value="InterPro"/>
</dbReference>
<dbReference type="PANTHER" id="PTHR11629">
    <property type="entry name" value="VACUOLAR PROTON ATPASES"/>
    <property type="match status" value="1"/>
</dbReference>
<gene>
    <name evidence="10" type="ORF">GSTUAT00001759001</name>
</gene>
<sequence length="880" mass="100438">MSGQDTLFRSAKMSLVQLYVATEISREAISELGEVGMLQFRDLNAETSAFQRTFTKDIRRLDNVERQLRFFGAQMEKNSVPVRPVPDNANLTAAPSASEIDYLATRAGELEVRVSQLNASYETLQKRWVELVEFRWVLREAGGFFDRAHGQAEEIRRGSTDEPTAPLLEDVEQSAPAGSAGHGDTMFQTMNIGFVAGVIRRDRIAAFERILWRTLRGNLYMNQSEIDEPIVDPSTNEPVDKNVFVIFAHGKEILAKIRKISESLGAGLYSVDEDNTLRRDQLHEVNSRINDLDSVLHNTRNTLTSELRMIAQNLASWMVVIKKEKAIYQTLNLFIYDSARKCLIAEGWLPTNQLPLIQKRLRDVTDRAGLQVPTIVNELRTTKTPPTYHKTNKFTIGFQTIVDAYGVAKYREVNPGLAAIITFPFLFAVMFGDIGHGFILTLTATTMIWYEKRFEKQKIFELFDMAFFGRYIMLLMGVFSIYTGLIYNDIFSKPLTLFKSQWAYPGNFTIGENIEAQKLPGYTYPFGLDWQWHGAENSLLFTNSLKMKLSIIMGWFHMTYSLCLSQYNHRYFRSKIDTWGNFIPGMIFFQSIFGYLVLTIVYKWSVDWISRDESPPSLLNLLIYMFLAPGKVTEQLYPGQAAVQVLLLLIALVCVPWMLLLKPLYLRWEHNKHHAAGYQGLGQVSRVSALDGDDEDESPRGRESIESDGEGHVLIAEEMREEEEFEFSEVMIHQVIHTIEFCLNCISHTASYLRLWALSLAHAQLSVVLWDMTMAVGFGFEGTTGVIMMVILFSFWLNCTVMVLVLMEGTSAMLHSLRLQWVEAMVITPFFPFSHPFIRLYFIVYSTNVRTRASFLSGMASPSSRLALGYCSRRVQINRG</sequence>
<feature type="transmembrane region" description="Helical" evidence="9">
    <location>
        <begin position="417"/>
        <end position="450"/>
    </location>
</feature>
<evidence type="ECO:0000256" key="3">
    <source>
        <dbReference type="ARBA" id="ARBA00022448"/>
    </source>
</evidence>
<comment type="subcellular location">
    <subcellularLocation>
        <location evidence="1">Membrane</location>
        <topology evidence="1">Multi-pass membrane protein</topology>
    </subcellularLocation>
</comment>
<comment type="similarity">
    <text evidence="2 9">Belongs to the V-ATPase 116 kDa subunit family.</text>
</comment>
<evidence type="ECO:0000256" key="4">
    <source>
        <dbReference type="ARBA" id="ARBA00022692"/>
    </source>
</evidence>
<keyword evidence="6 9" id="KW-1133">Transmembrane helix</keyword>
<dbReference type="PIRSF" id="PIRSF001293">
    <property type="entry name" value="ATP6V0A1"/>
    <property type="match status" value="1"/>
</dbReference>
<keyword evidence="5 9" id="KW-0375">Hydrogen ion transport</keyword>
<comment type="function">
    <text evidence="9">Essential component of the vacuolar proton pump (V-ATPase), a multimeric enzyme that catalyzes the translocation of protons across the membranes. Required for assembly and activity of the V-ATPase.</text>
</comment>
<dbReference type="GO" id="GO:0007035">
    <property type="term" value="P:vacuolar acidification"/>
    <property type="evidence" value="ECO:0007669"/>
    <property type="project" value="TreeGrafter"/>
</dbReference>
<feature type="transmembrane region" description="Helical" evidence="9">
    <location>
        <begin position="462"/>
        <end position="487"/>
    </location>
</feature>
<dbReference type="Pfam" id="PF01496">
    <property type="entry name" value="V_ATPase_I"/>
    <property type="match status" value="1"/>
</dbReference>
<evidence type="ECO:0000256" key="1">
    <source>
        <dbReference type="ARBA" id="ARBA00004141"/>
    </source>
</evidence>
<evidence type="ECO:0000313" key="11">
    <source>
        <dbReference type="Proteomes" id="UP001412239"/>
    </source>
</evidence>
<accession>A0A292Q2L7</accession>
<dbReference type="Proteomes" id="UP001412239">
    <property type="component" value="Unassembled WGS sequence"/>
</dbReference>
<keyword evidence="8 9" id="KW-0472">Membrane</keyword>
<evidence type="ECO:0000256" key="7">
    <source>
        <dbReference type="ARBA" id="ARBA00023065"/>
    </source>
</evidence>
<feature type="transmembrane region" description="Helical" evidence="9">
    <location>
        <begin position="641"/>
        <end position="661"/>
    </location>
</feature>
<keyword evidence="4 9" id="KW-0812">Transmembrane</keyword>
<reference evidence="10" key="1">
    <citation type="submission" date="2015-10" db="EMBL/GenBank/DDBJ databases">
        <authorList>
            <person name="Regsiter A."/>
            <person name="william w."/>
        </authorList>
    </citation>
    <scope>NUCLEOTIDE SEQUENCE</scope>
    <source>
        <strain evidence="10">Montdore</strain>
    </source>
</reference>
<dbReference type="InterPro" id="IPR002490">
    <property type="entry name" value="V-ATPase_116kDa_su"/>
</dbReference>
<proteinExistence type="inferred from homology"/>
<keyword evidence="7 9" id="KW-0406">Ion transport</keyword>
<name>A0A292Q2L7_9PEZI</name>
<evidence type="ECO:0000256" key="2">
    <source>
        <dbReference type="ARBA" id="ARBA00009904"/>
    </source>
</evidence>
<feature type="transmembrane region" description="Helical" evidence="9">
    <location>
        <begin position="579"/>
        <end position="602"/>
    </location>
</feature>